<proteinExistence type="predicted"/>
<dbReference type="EMBL" id="CAVLGL010000104">
    <property type="protein sequence ID" value="CAK1598353.1"/>
    <property type="molecule type" value="Genomic_DNA"/>
</dbReference>
<reference evidence="2 3" key="1">
    <citation type="submission" date="2023-11" db="EMBL/GenBank/DDBJ databases">
        <authorList>
            <person name="Hedman E."/>
            <person name="Englund M."/>
            <person name="Stromberg M."/>
            <person name="Nyberg Akerstrom W."/>
            <person name="Nylinder S."/>
            <person name="Jareborg N."/>
            <person name="Kallberg Y."/>
            <person name="Kronander E."/>
        </authorList>
    </citation>
    <scope>NUCLEOTIDE SEQUENCE [LARGE SCALE GENOMIC DNA]</scope>
</reference>
<dbReference type="Pfam" id="PF17921">
    <property type="entry name" value="Integrase_H2C2"/>
    <property type="match status" value="1"/>
</dbReference>
<dbReference type="PANTHER" id="PTHR47331">
    <property type="entry name" value="PHD-TYPE DOMAIN-CONTAINING PROTEIN"/>
    <property type="match status" value="1"/>
</dbReference>
<organism evidence="2 3">
    <name type="scientific">Parnassius mnemosyne</name>
    <name type="common">clouded apollo</name>
    <dbReference type="NCBI Taxonomy" id="213953"/>
    <lineage>
        <taxon>Eukaryota</taxon>
        <taxon>Metazoa</taxon>
        <taxon>Ecdysozoa</taxon>
        <taxon>Arthropoda</taxon>
        <taxon>Hexapoda</taxon>
        <taxon>Insecta</taxon>
        <taxon>Pterygota</taxon>
        <taxon>Neoptera</taxon>
        <taxon>Endopterygota</taxon>
        <taxon>Lepidoptera</taxon>
        <taxon>Glossata</taxon>
        <taxon>Ditrysia</taxon>
        <taxon>Papilionoidea</taxon>
        <taxon>Papilionidae</taxon>
        <taxon>Parnassiinae</taxon>
        <taxon>Parnassini</taxon>
        <taxon>Parnassius</taxon>
        <taxon>Driopa</taxon>
    </lineage>
</organism>
<evidence type="ECO:0000313" key="3">
    <source>
        <dbReference type="Proteomes" id="UP001314205"/>
    </source>
</evidence>
<evidence type="ECO:0000259" key="1">
    <source>
        <dbReference type="Pfam" id="PF17921"/>
    </source>
</evidence>
<dbReference type="InterPro" id="IPR036397">
    <property type="entry name" value="RNaseH_sf"/>
</dbReference>
<name>A0AAV1LTE3_9NEOP</name>
<feature type="domain" description="Integrase zinc-binding" evidence="1">
    <location>
        <begin position="59"/>
        <end position="112"/>
    </location>
</feature>
<dbReference type="InterPro" id="IPR041588">
    <property type="entry name" value="Integrase_H2C2"/>
</dbReference>
<evidence type="ECO:0000313" key="2">
    <source>
        <dbReference type="EMBL" id="CAK1598353.1"/>
    </source>
</evidence>
<sequence length="274" mass="31043">MFPEEYNTLKCNKILHSKNRLISISPFIDSCNILRVGGRLQNSNYTYDIKHPILLCSKHHLTKIMFKSYHLSLFHAGPQLLLANIRVTYWPLGGRNLAKQIVRTCIRCTRVKGKPIQVIMGNLPSERTQLDFPFLTTGLDFSAPVLIADRKGRGCKLLKSYICVFVCFAVRAVHLELVSDLTKESFLAVFSRFVARRGKPQRVYSDNSTTFVGALNQLKRLLQLSYNDLESDIANQGIEIYTTLFTSFWGHLGGSSKINQTSFTSYSSSYSSNL</sequence>
<dbReference type="Proteomes" id="UP001314205">
    <property type="component" value="Unassembled WGS sequence"/>
</dbReference>
<keyword evidence="3" id="KW-1185">Reference proteome</keyword>
<gene>
    <name evidence="2" type="ORF">PARMNEM_LOCUS17351</name>
</gene>
<dbReference type="GO" id="GO:0003676">
    <property type="term" value="F:nucleic acid binding"/>
    <property type="evidence" value="ECO:0007669"/>
    <property type="project" value="InterPro"/>
</dbReference>
<accession>A0AAV1LTE3</accession>
<protein>
    <recommendedName>
        <fullName evidence="1">Integrase zinc-binding domain-containing protein</fullName>
    </recommendedName>
</protein>
<dbReference type="AlphaFoldDB" id="A0AAV1LTE3"/>
<dbReference type="PANTHER" id="PTHR47331:SF2">
    <property type="match status" value="1"/>
</dbReference>
<dbReference type="SUPFAM" id="SSF53098">
    <property type="entry name" value="Ribonuclease H-like"/>
    <property type="match status" value="1"/>
</dbReference>
<dbReference type="InterPro" id="IPR012337">
    <property type="entry name" value="RNaseH-like_sf"/>
</dbReference>
<comment type="caution">
    <text evidence="2">The sequence shown here is derived from an EMBL/GenBank/DDBJ whole genome shotgun (WGS) entry which is preliminary data.</text>
</comment>
<dbReference type="Gene3D" id="3.30.420.10">
    <property type="entry name" value="Ribonuclease H-like superfamily/Ribonuclease H"/>
    <property type="match status" value="1"/>
</dbReference>